<accession>A0A2I0AAT4</accession>
<protein>
    <submittedName>
        <fullName evidence="2">Uncharacterized protein</fullName>
    </submittedName>
</protein>
<evidence type="ECO:0000313" key="2">
    <source>
        <dbReference type="EMBL" id="PKA52626.1"/>
    </source>
</evidence>
<evidence type="ECO:0000313" key="3">
    <source>
        <dbReference type="Proteomes" id="UP000236161"/>
    </source>
</evidence>
<reference evidence="2 3" key="1">
    <citation type="journal article" date="2017" name="Nature">
        <title>The Apostasia genome and the evolution of orchids.</title>
        <authorList>
            <person name="Zhang G.Q."/>
            <person name="Liu K.W."/>
            <person name="Li Z."/>
            <person name="Lohaus R."/>
            <person name="Hsiao Y.Y."/>
            <person name="Niu S.C."/>
            <person name="Wang J.Y."/>
            <person name="Lin Y.C."/>
            <person name="Xu Q."/>
            <person name="Chen L.J."/>
            <person name="Yoshida K."/>
            <person name="Fujiwara S."/>
            <person name="Wang Z.W."/>
            <person name="Zhang Y.Q."/>
            <person name="Mitsuda N."/>
            <person name="Wang M."/>
            <person name="Liu G.H."/>
            <person name="Pecoraro L."/>
            <person name="Huang H.X."/>
            <person name="Xiao X.J."/>
            <person name="Lin M."/>
            <person name="Wu X.Y."/>
            <person name="Wu W.L."/>
            <person name="Chen Y.Y."/>
            <person name="Chang S.B."/>
            <person name="Sakamoto S."/>
            <person name="Ohme-Takagi M."/>
            <person name="Yagi M."/>
            <person name="Zeng S.J."/>
            <person name="Shen C.Y."/>
            <person name="Yeh C.M."/>
            <person name="Luo Y.B."/>
            <person name="Tsai W.C."/>
            <person name="Van de Peer Y."/>
            <person name="Liu Z.J."/>
        </authorList>
    </citation>
    <scope>NUCLEOTIDE SEQUENCE [LARGE SCALE GENOMIC DNA]</scope>
    <source>
        <strain evidence="3">cv. Shenzhen</strain>
        <tissue evidence="2">Stem</tissue>
    </source>
</reference>
<feature type="region of interest" description="Disordered" evidence="1">
    <location>
        <begin position="1"/>
        <end position="45"/>
    </location>
</feature>
<sequence>MEEATKEKKEAPQVAPEAALSIDGTGGKTEEGIKEKKEGASPVTPNVTLGIEGTWGVLEKSLLKIRGEEEKILNSTSQVLEMVKNLKGKEEGEVRYLRRIAELESALL</sequence>
<feature type="compositionally biased region" description="Basic and acidic residues" evidence="1">
    <location>
        <begin position="1"/>
        <end position="11"/>
    </location>
</feature>
<dbReference type="AlphaFoldDB" id="A0A2I0AAT4"/>
<evidence type="ECO:0000256" key="1">
    <source>
        <dbReference type="SAM" id="MobiDB-lite"/>
    </source>
</evidence>
<feature type="compositionally biased region" description="Basic and acidic residues" evidence="1">
    <location>
        <begin position="28"/>
        <end position="39"/>
    </location>
</feature>
<keyword evidence="3" id="KW-1185">Reference proteome</keyword>
<gene>
    <name evidence="2" type="ORF">AXF42_Ash001607</name>
</gene>
<dbReference type="EMBL" id="KZ452001">
    <property type="protein sequence ID" value="PKA52626.1"/>
    <property type="molecule type" value="Genomic_DNA"/>
</dbReference>
<organism evidence="2 3">
    <name type="scientific">Apostasia shenzhenica</name>
    <dbReference type="NCBI Taxonomy" id="1088818"/>
    <lineage>
        <taxon>Eukaryota</taxon>
        <taxon>Viridiplantae</taxon>
        <taxon>Streptophyta</taxon>
        <taxon>Embryophyta</taxon>
        <taxon>Tracheophyta</taxon>
        <taxon>Spermatophyta</taxon>
        <taxon>Magnoliopsida</taxon>
        <taxon>Liliopsida</taxon>
        <taxon>Asparagales</taxon>
        <taxon>Orchidaceae</taxon>
        <taxon>Apostasioideae</taxon>
        <taxon>Apostasia</taxon>
    </lineage>
</organism>
<dbReference type="Proteomes" id="UP000236161">
    <property type="component" value="Unassembled WGS sequence"/>
</dbReference>
<name>A0A2I0AAT4_9ASPA</name>
<proteinExistence type="predicted"/>